<evidence type="ECO:0000313" key="2">
    <source>
        <dbReference type="Proteomes" id="UP000053091"/>
    </source>
</evidence>
<proteinExistence type="predicted"/>
<protein>
    <submittedName>
        <fullName evidence="1">Uncharacterized protein</fullName>
    </submittedName>
</protein>
<keyword evidence="2" id="KW-1185">Reference proteome</keyword>
<gene>
    <name evidence="1" type="ORF">TBC1_111091</name>
</gene>
<name>A0A0S7C0V6_9BACT</name>
<evidence type="ECO:0000313" key="1">
    <source>
        <dbReference type="EMBL" id="GAP42950.1"/>
    </source>
</evidence>
<dbReference type="Proteomes" id="UP000053091">
    <property type="component" value="Unassembled WGS sequence"/>
</dbReference>
<dbReference type="STRING" id="1678841.TBC1_111091"/>
<organism evidence="1">
    <name type="scientific">Lentimicrobium saccharophilum</name>
    <dbReference type="NCBI Taxonomy" id="1678841"/>
    <lineage>
        <taxon>Bacteria</taxon>
        <taxon>Pseudomonadati</taxon>
        <taxon>Bacteroidota</taxon>
        <taxon>Bacteroidia</taxon>
        <taxon>Bacteroidales</taxon>
        <taxon>Lentimicrobiaceae</taxon>
        <taxon>Lentimicrobium</taxon>
    </lineage>
</organism>
<reference evidence="1" key="1">
    <citation type="journal article" date="2015" name="Genome Announc.">
        <title>Draft Genome Sequence of Bacteroidales Strain TBC1, a Novel Isolate from a Methanogenic Wastewater Treatment System.</title>
        <authorList>
            <person name="Tourlousse D.M."/>
            <person name="Matsuura N."/>
            <person name="Sun L."/>
            <person name="Toyonaga M."/>
            <person name="Kuroda K."/>
            <person name="Ohashi A."/>
            <person name="Cruz R."/>
            <person name="Yamaguchi T."/>
            <person name="Sekiguchi Y."/>
        </authorList>
    </citation>
    <scope>NUCLEOTIDE SEQUENCE [LARGE SCALE GENOMIC DNA]</scope>
    <source>
        <strain evidence="1">TBC1</strain>
    </source>
</reference>
<dbReference type="EMBL" id="DF968182">
    <property type="protein sequence ID" value="GAP42950.1"/>
    <property type="molecule type" value="Genomic_DNA"/>
</dbReference>
<sequence>MIYYLYLTKILYYKIFICINKCRRMFLCINKKYTTYYYTFFCLQTVLIFNESIRNGFSHNT</sequence>
<accession>A0A0S7C0V6</accession>
<dbReference type="AlphaFoldDB" id="A0A0S7C0V6"/>